<evidence type="ECO:0000313" key="2">
    <source>
        <dbReference type="EMBL" id="CAI9168942.1"/>
    </source>
</evidence>
<organism evidence="2 3">
    <name type="scientific">Rangifer tarandus platyrhynchus</name>
    <name type="common">Svalbard reindeer</name>
    <dbReference type="NCBI Taxonomy" id="3082113"/>
    <lineage>
        <taxon>Eukaryota</taxon>
        <taxon>Metazoa</taxon>
        <taxon>Chordata</taxon>
        <taxon>Craniata</taxon>
        <taxon>Vertebrata</taxon>
        <taxon>Euteleostomi</taxon>
        <taxon>Mammalia</taxon>
        <taxon>Eutheria</taxon>
        <taxon>Laurasiatheria</taxon>
        <taxon>Artiodactyla</taxon>
        <taxon>Ruminantia</taxon>
        <taxon>Pecora</taxon>
        <taxon>Cervidae</taxon>
        <taxon>Odocoileinae</taxon>
        <taxon>Rangifer</taxon>
    </lineage>
</organism>
<evidence type="ECO:0000313" key="3">
    <source>
        <dbReference type="Proteomes" id="UP001176941"/>
    </source>
</evidence>
<sequence length="102" mass="11362">MIHEVTDRFESLMGTLDSSDTPPAKGAHTDCYQHAPSSPQPQRSRKPGASGRHWLVWLSVPFCFLHPVRFALLGFRAHAVAWFHGSQDRRLSVGKRGLSEGP</sequence>
<name>A0ABN8Z808_RANTA</name>
<proteinExistence type="predicted"/>
<protein>
    <submittedName>
        <fullName evidence="2">Uncharacterized protein</fullName>
    </submittedName>
</protein>
<keyword evidence="3" id="KW-1185">Reference proteome</keyword>
<feature type="region of interest" description="Disordered" evidence="1">
    <location>
        <begin position="13"/>
        <end position="49"/>
    </location>
</feature>
<gene>
    <name evidence="2" type="ORF">MRATA1EN1_LOCUS17904</name>
</gene>
<evidence type="ECO:0000256" key="1">
    <source>
        <dbReference type="SAM" id="MobiDB-lite"/>
    </source>
</evidence>
<dbReference type="Proteomes" id="UP001176941">
    <property type="component" value="Chromosome 28"/>
</dbReference>
<reference evidence="2" key="1">
    <citation type="submission" date="2023-04" db="EMBL/GenBank/DDBJ databases">
        <authorList>
            <consortium name="ELIXIR-Norway"/>
        </authorList>
    </citation>
    <scope>NUCLEOTIDE SEQUENCE [LARGE SCALE GENOMIC DNA]</scope>
</reference>
<accession>A0ABN8Z808</accession>
<dbReference type="EMBL" id="OX459964">
    <property type="protein sequence ID" value="CAI9168942.1"/>
    <property type="molecule type" value="Genomic_DNA"/>
</dbReference>